<keyword evidence="3" id="KW-1185">Reference proteome</keyword>
<sequence>MYQEIARRMETETGIQITASHCENRWRHLERMYKKYIDDNRQTGRGRRDFEYASIMEEILGNKRNINPICVLSTDAVVAISTNENIDSQKLQVH</sequence>
<gene>
    <name evidence="2" type="ORF">QE152_g35298</name>
</gene>
<name>A0AAW1IGB6_POPJA</name>
<dbReference type="EMBL" id="JASPKY010000589">
    <property type="protein sequence ID" value="KAK9688466.1"/>
    <property type="molecule type" value="Genomic_DNA"/>
</dbReference>
<dbReference type="InterPro" id="IPR044822">
    <property type="entry name" value="Myb_DNA-bind_4"/>
</dbReference>
<feature type="domain" description="Myb/SANT-like DNA-binding" evidence="1">
    <location>
        <begin position="2"/>
        <end position="59"/>
    </location>
</feature>
<reference evidence="2 3" key="1">
    <citation type="journal article" date="2024" name="BMC Genomics">
        <title>De novo assembly and annotation of Popillia japonica's genome with initial clues to its potential as an invasive pest.</title>
        <authorList>
            <person name="Cucini C."/>
            <person name="Boschi S."/>
            <person name="Funari R."/>
            <person name="Cardaioli E."/>
            <person name="Iannotti N."/>
            <person name="Marturano G."/>
            <person name="Paoli F."/>
            <person name="Bruttini M."/>
            <person name="Carapelli A."/>
            <person name="Frati F."/>
            <person name="Nardi F."/>
        </authorList>
    </citation>
    <scope>NUCLEOTIDE SEQUENCE [LARGE SCALE GENOMIC DNA]</scope>
    <source>
        <strain evidence="2">DMR45628</strain>
    </source>
</reference>
<accession>A0AAW1IGB6</accession>
<proteinExistence type="predicted"/>
<evidence type="ECO:0000313" key="2">
    <source>
        <dbReference type="EMBL" id="KAK9688466.1"/>
    </source>
</evidence>
<keyword evidence="2" id="KW-0238">DNA-binding</keyword>
<protein>
    <submittedName>
        <fullName evidence="2">Myb/SANT-like DNA-binding domain</fullName>
    </submittedName>
</protein>
<dbReference type="Proteomes" id="UP001458880">
    <property type="component" value="Unassembled WGS sequence"/>
</dbReference>
<dbReference type="GO" id="GO:0003677">
    <property type="term" value="F:DNA binding"/>
    <property type="evidence" value="ECO:0007669"/>
    <property type="project" value="UniProtKB-KW"/>
</dbReference>
<comment type="caution">
    <text evidence="2">The sequence shown here is derived from an EMBL/GenBank/DDBJ whole genome shotgun (WGS) entry which is preliminary data.</text>
</comment>
<dbReference type="Pfam" id="PF13837">
    <property type="entry name" value="Myb_DNA-bind_4"/>
    <property type="match status" value="1"/>
</dbReference>
<dbReference type="AlphaFoldDB" id="A0AAW1IGB6"/>
<evidence type="ECO:0000313" key="3">
    <source>
        <dbReference type="Proteomes" id="UP001458880"/>
    </source>
</evidence>
<evidence type="ECO:0000259" key="1">
    <source>
        <dbReference type="Pfam" id="PF13837"/>
    </source>
</evidence>
<organism evidence="2 3">
    <name type="scientific">Popillia japonica</name>
    <name type="common">Japanese beetle</name>
    <dbReference type="NCBI Taxonomy" id="7064"/>
    <lineage>
        <taxon>Eukaryota</taxon>
        <taxon>Metazoa</taxon>
        <taxon>Ecdysozoa</taxon>
        <taxon>Arthropoda</taxon>
        <taxon>Hexapoda</taxon>
        <taxon>Insecta</taxon>
        <taxon>Pterygota</taxon>
        <taxon>Neoptera</taxon>
        <taxon>Endopterygota</taxon>
        <taxon>Coleoptera</taxon>
        <taxon>Polyphaga</taxon>
        <taxon>Scarabaeiformia</taxon>
        <taxon>Scarabaeidae</taxon>
        <taxon>Rutelinae</taxon>
        <taxon>Popillia</taxon>
    </lineage>
</organism>
<dbReference type="Gene3D" id="1.10.10.60">
    <property type="entry name" value="Homeodomain-like"/>
    <property type="match status" value="1"/>
</dbReference>